<dbReference type="Gene3D" id="3.40.50.2000">
    <property type="entry name" value="Glycogen Phosphorylase B"/>
    <property type="match status" value="2"/>
</dbReference>
<dbReference type="InterPro" id="IPR011835">
    <property type="entry name" value="GS/SS"/>
</dbReference>
<dbReference type="Pfam" id="PF00534">
    <property type="entry name" value="Glycos_transf_1"/>
    <property type="match status" value="1"/>
</dbReference>
<evidence type="ECO:0000259" key="10">
    <source>
        <dbReference type="Pfam" id="PF08323"/>
    </source>
</evidence>
<keyword evidence="4 7" id="KW-0328">Glycosyltransferase</keyword>
<evidence type="ECO:0000256" key="3">
    <source>
        <dbReference type="ARBA" id="ARBA00010281"/>
    </source>
</evidence>
<evidence type="ECO:0000256" key="4">
    <source>
        <dbReference type="ARBA" id="ARBA00022676"/>
    </source>
</evidence>
<feature type="domain" description="Glycosyl transferase family 1" evidence="9">
    <location>
        <begin position="478"/>
        <end position="622"/>
    </location>
</feature>
<comment type="pathway">
    <text evidence="2 7">Glycan biosynthesis; starch biosynthesis.</text>
</comment>
<evidence type="ECO:0000256" key="5">
    <source>
        <dbReference type="ARBA" id="ARBA00022679"/>
    </source>
</evidence>
<dbReference type="HAMAP" id="MF_00484">
    <property type="entry name" value="Glycogen_synth"/>
    <property type="match status" value="1"/>
</dbReference>
<dbReference type="PANTHER" id="PTHR46083">
    <property type="match status" value="1"/>
</dbReference>
<comment type="catalytic activity">
    <reaction evidence="1">
        <text>[(1-&gt;4)-alpha-D-glucosyl](n) + ADP-alpha-D-glucose = [(1-&gt;4)-alpha-D-glucosyl](n+1) + ADP + H(+)</text>
        <dbReference type="Rhea" id="RHEA:18189"/>
        <dbReference type="Rhea" id="RHEA-COMP:9584"/>
        <dbReference type="Rhea" id="RHEA-COMP:9587"/>
        <dbReference type="ChEBI" id="CHEBI:15378"/>
        <dbReference type="ChEBI" id="CHEBI:15444"/>
        <dbReference type="ChEBI" id="CHEBI:57498"/>
        <dbReference type="ChEBI" id="CHEBI:456216"/>
        <dbReference type="EC" id="2.4.1.21"/>
    </reaction>
</comment>
<comment type="similarity">
    <text evidence="3 7">Belongs to the glycosyltransferase 1 family. Bacterial/plant glycogen synthase subfamily.</text>
</comment>
<protein>
    <recommendedName>
        <fullName evidence="7">Starch synthase, chloroplastic/amyloplastic</fullName>
        <ecNumber evidence="7">2.4.1.-</ecNumber>
    </recommendedName>
</protein>
<feature type="domain" description="Starch synthase catalytic" evidence="10">
    <location>
        <begin position="163"/>
        <end position="415"/>
    </location>
</feature>
<evidence type="ECO:0000256" key="6">
    <source>
        <dbReference type="ARBA" id="ARBA00022922"/>
    </source>
</evidence>
<keyword evidence="7" id="KW-0035">Amyloplast</keyword>
<reference evidence="11" key="1">
    <citation type="submission" date="2021-01" db="EMBL/GenBank/DDBJ databases">
        <authorList>
            <person name="Corre E."/>
            <person name="Pelletier E."/>
            <person name="Niang G."/>
            <person name="Scheremetjew M."/>
            <person name="Finn R."/>
            <person name="Kale V."/>
            <person name="Holt S."/>
            <person name="Cochrane G."/>
            <person name="Meng A."/>
            <person name="Brown T."/>
            <person name="Cohen L."/>
        </authorList>
    </citation>
    <scope>NUCLEOTIDE SEQUENCE</scope>
    <source>
        <strain evidence="11">RCC2335</strain>
    </source>
</reference>
<gene>
    <name evidence="11" type="ORF">CROS1312_LOCUS794</name>
</gene>
<dbReference type="Pfam" id="PF08323">
    <property type="entry name" value="Glyco_transf_5"/>
    <property type="match status" value="1"/>
</dbReference>
<keyword evidence="7" id="KW-0934">Plastid</keyword>
<evidence type="ECO:0000256" key="8">
    <source>
        <dbReference type="SAM" id="Coils"/>
    </source>
</evidence>
<dbReference type="GO" id="GO:0009507">
    <property type="term" value="C:chloroplast"/>
    <property type="evidence" value="ECO:0007669"/>
    <property type="project" value="UniProtKB-SubCell"/>
</dbReference>
<proteinExistence type="inferred from homology"/>
<dbReference type="EC" id="2.4.1.-" evidence="7"/>
<dbReference type="GO" id="GO:0009011">
    <property type="term" value="F:alpha-1,4-glucan glucosyltransferase (ADP-glucose donor) activity"/>
    <property type="evidence" value="ECO:0007669"/>
    <property type="project" value="UniProtKB-EC"/>
</dbReference>
<feature type="coiled-coil region" evidence="8">
    <location>
        <begin position="69"/>
        <end position="96"/>
    </location>
</feature>
<keyword evidence="8" id="KW-0175">Coiled coil</keyword>
<dbReference type="CDD" id="cd03791">
    <property type="entry name" value="GT5_Glycogen_synthase_DULL1-like"/>
    <property type="match status" value="1"/>
</dbReference>
<evidence type="ECO:0000259" key="9">
    <source>
        <dbReference type="Pfam" id="PF00534"/>
    </source>
</evidence>
<dbReference type="InterPro" id="IPR013534">
    <property type="entry name" value="Starch_synth_cat_dom"/>
</dbReference>
<organism evidence="11">
    <name type="scientific">Chloropicon roscoffensis</name>
    <dbReference type="NCBI Taxonomy" id="1461544"/>
    <lineage>
        <taxon>Eukaryota</taxon>
        <taxon>Viridiplantae</taxon>
        <taxon>Chlorophyta</taxon>
        <taxon>Chloropicophyceae</taxon>
        <taxon>Chloropicales</taxon>
        <taxon>Chloropicaceae</taxon>
        <taxon>Chloropicon</taxon>
    </lineage>
</organism>
<evidence type="ECO:0000313" key="11">
    <source>
        <dbReference type="EMBL" id="CAD9721526.1"/>
    </source>
</evidence>
<keyword evidence="5" id="KW-0808">Transferase</keyword>
<dbReference type="EMBL" id="HBHM01001068">
    <property type="protein sequence ID" value="CAD9721526.1"/>
    <property type="molecule type" value="Transcribed_RNA"/>
</dbReference>
<keyword evidence="6 7" id="KW-0750">Starch biosynthesis</keyword>
<sequence>MAVTGVGNRIARRPVPAATASCVRPLHHQRHVGESKLGSCSGRIRKQRGGCFPGPKAARGEAGADPEEVKRLSAENAELRARIKELEAFIEREEAFHVASAEAAVEELPGAVEVAAEPVDFDSIPLPTPSDEKPFWESIPVRTLSATSGSGGAPAKPDGFKLNVVHLTAEMAPLAKVGGLGDVVTGLARSCTARGHDIEIILPFYECIDEDLLEDFKFEFDFDCPKGHEWDGSFQVGSLKTQVFTATCEGIKMVLLRPDWGGDCNIFKGGRVYAGTYNETEAYLYFCRAGLEFLKVSGRQPDVIHLHEWQTSAAAMLYWEIYNKDGLHKPRVVLTIHNMDNTGECRAEEFMATGMSGDAFNTVEKALDERTIGHNPERLSLLKGGVVYSNAVTTVSPTYAVETSTGGGGWLSGTLAEYQQKYHGILNGIDDVMWDPSSDLYLPCAFSKDDLSGKYFLQRYLRSGLGLEDPASDDGSGNNRKPLVVCITRLVPQKGIHLIRHAIWQTVKQGGQFVLLGSGHADGDFRHLAENDFKDHDQVKLILGYSEALSHFLFAAADIVLVPSIFEPCGLTQMIGMRYGALPVVRRTGGLADTVEDEVTGFTFDGTDEGSLDVALNKAIDWHRTRASKWEEIAVSNMETDFGWSRSATMYLDLYLSL</sequence>
<evidence type="ECO:0000256" key="1">
    <source>
        <dbReference type="ARBA" id="ARBA00001478"/>
    </source>
</evidence>
<dbReference type="GO" id="GO:0004373">
    <property type="term" value="F:alpha-1,4-glucan glucosyltransferase (UDP-glucose donor) activity"/>
    <property type="evidence" value="ECO:0007669"/>
    <property type="project" value="InterPro"/>
</dbReference>
<dbReference type="InterPro" id="IPR001296">
    <property type="entry name" value="Glyco_trans_1"/>
</dbReference>
<dbReference type="GO" id="GO:0009501">
    <property type="term" value="C:amyloplast"/>
    <property type="evidence" value="ECO:0007669"/>
    <property type="project" value="UniProtKB-SubCell"/>
</dbReference>
<name>A0A7S2X2D4_9CHLO</name>
<keyword evidence="7" id="KW-0150">Chloroplast</keyword>
<evidence type="ECO:0000256" key="2">
    <source>
        <dbReference type="ARBA" id="ARBA00004727"/>
    </source>
</evidence>
<dbReference type="SUPFAM" id="SSF53756">
    <property type="entry name" value="UDP-Glycosyltransferase/glycogen phosphorylase"/>
    <property type="match status" value="1"/>
</dbReference>
<dbReference type="AlphaFoldDB" id="A0A7S2X2D4"/>
<dbReference type="NCBIfam" id="TIGR02095">
    <property type="entry name" value="glgA"/>
    <property type="match status" value="1"/>
</dbReference>
<dbReference type="GO" id="GO:0019252">
    <property type="term" value="P:starch biosynthetic process"/>
    <property type="evidence" value="ECO:0007669"/>
    <property type="project" value="UniProtKB-UniRule"/>
</dbReference>
<dbReference type="UniPathway" id="UPA00152"/>
<comment type="subcellular location">
    <subcellularLocation>
        <location evidence="7">Plastid</location>
        <location evidence="7">Chloroplast</location>
    </subcellularLocation>
    <subcellularLocation>
        <location evidence="7">Plastid</location>
        <location evidence="7">Amyloplast</location>
    </subcellularLocation>
</comment>
<dbReference type="PANTHER" id="PTHR46083:SF1">
    <property type="entry name" value="GLYCOGEN SYNTHASE 2-RELATED"/>
    <property type="match status" value="1"/>
</dbReference>
<evidence type="ECO:0000256" key="7">
    <source>
        <dbReference type="RuleBase" id="RU361232"/>
    </source>
</evidence>
<accession>A0A7S2X2D4</accession>